<dbReference type="AlphaFoldDB" id="B3QWW2"/>
<evidence type="ECO:0000256" key="1">
    <source>
        <dbReference type="SAM" id="Phobius"/>
    </source>
</evidence>
<dbReference type="RefSeq" id="WP_012499410.1">
    <property type="nucleotide sequence ID" value="NC_011026.1"/>
</dbReference>
<dbReference type="KEGG" id="cts:Ctha_0858"/>
<keyword evidence="1" id="KW-1133">Transmembrane helix</keyword>
<keyword evidence="1" id="KW-0812">Transmembrane</keyword>
<feature type="transmembrane region" description="Helical" evidence="1">
    <location>
        <begin position="200"/>
        <end position="230"/>
    </location>
</feature>
<keyword evidence="1" id="KW-0472">Membrane</keyword>
<dbReference type="HOGENOM" id="CLU_884794_0_0_10"/>
<evidence type="ECO:0000313" key="2">
    <source>
        <dbReference type="EMBL" id="ACF13326.1"/>
    </source>
</evidence>
<feature type="transmembrane region" description="Helical" evidence="1">
    <location>
        <begin position="122"/>
        <end position="141"/>
    </location>
</feature>
<dbReference type="EMBL" id="CP001100">
    <property type="protein sequence ID" value="ACF13326.1"/>
    <property type="molecule type" value="Genomic_DNA"/>
</dbReference>
<proteinExistence type="predicted"/>
<evidence type="ECO:0000313" key="3">
    <source>
        <dbReference type="Proteomes" id="UP000001208"/>
    </source>
</evidence>
<keyword evidence="3" id="KW-1185">Reference proteome</keyword>
<dbReference type="Proteomes" id="UP000001208">
    <property type="component" value="Chromosome"/>
</dbReference>
<name>B3QWW2_CHLT3</name>
<accession>B3QWW2</accession>
<feature type="transmembrane region" description="Helical" evidence="1">
    <location>
        <begin position="12"/>
        <end position="31"/>
    </location>
</feature>
<sequence>MSLSESYNFSNLVIKIIGLVFICPLFWRSWLISKKEYRQNYKAALKSVYPFELFQNWYKKKLFTILNWLDERLKNAPSSATYSFHFGLMLFYAIGLFAIFWAMGGNGNIGAFEFFSNTLPIWQRWLSFLLLAFFVLGIFKHQVVDRFIQKKLLKKLPENDSYWGYRLLMAVSIAAYVVWAQSYSALPFSLVALYSPVVTVAFGAVAFISFEIAIAFVVAVAFAVIVAVVFPGSRAPRRRGQIQKLAHRLIRKLISRFDGNQNFSRSQNVHQELIRRFYQKFNRKLNRRVSRIRRLNQELSRKLSDRLSRYFSVR</sequence>
<reference evidence="2 3" key="1">
    <citation type="submission" date="2008-06" db="EMBL/GenBank/DDBJ databases">
        <title>Complete sequence of Chloroherpeton thalassium ATCC 35110.</title>
        <authorList>
            <consortium name="US DOE Joint Genome Institute"/>
            <person name="Lucas S."/>
            <person name="Copeland A."/>
            <person name="Lapidus A."/>
            <person name="Glavina del Rio T."/>
            <person name="Dalin E."/>
            <person name="Tice H."/>
            <person name="Bruce D."/>
            <person name="Goodwin L."/>
            <person name="Pitluck S."/>
            <person name="Schmutz J."/>
            <person name="Larimer F."/>
            <person name="Land M."/>
            <person name="Hauser L."/>
            <person name="Kyrpides N."/>
            <person name="Mikhailova N."/>
            <person name="Liu Z."/>
            <person name="Li T."/>
            <person name="Zhao F."/>
            <person name="Overmann J."/>
            <person name="Bryant D.A."/>
            <person name="Richardson P."/>
        </authorList>
    </citation>
    <scope>NUCLEOTIDE SEQUENCE [LARGE SCALE GENOMIC DNA]</scope>
    <source>
        <strain evidence="3">ATCC 35110 / GB-78</strain>
    </source>
</reference>
<feature type="transmembrane region" description="Helical" evidence="1">
    <location>
        <begin position="162"/>
        <end position="180"/>
    </location>
</feature>
<protein>
    <submittedName>
        <fullName evidence="2">Uncharacterized protein</fullName>
    </submittedName>
</protein>
<organism evidence="2 3">
    <name type="scientific">Chloroherpeton thalassium (strain ATCC 35110 / GB-78)</name>
    <dbReference type="NCBI Taxonomy" id="517418"/>
    <lineage>
        <taxon>Bacteria</taxon>
        <taxon>Pseudomonadati</taxon>
        <taxon>Chlorobiota</taxon>
        <taxon>Chlorobiia</taxon>
        <taxon>Chlorobiales</taxon>
        <taxon>Chloroherpetonaceae</taxon>
        <taxon>Chloroherpeton</taxon>
    </lineage>
</organism>
<gene>
    <name evidence="2" type="ordered locus">Ctha_0858</name>
</gene>
<feature type="transmembrane region" description="Helical" evidence="1">
    <location>
        <begin position="82"/>
        <end position="102"/>
    </location>
</feature>